<evidence type="ECO:0000313" key="1">
    <source>
        <dbReference type="EMBL" id="TPE43262.1"/>
    </source>
</evidence>
<accession>A0A501W3C6</accession>
<sequence length="257" mass="28941">MNRLQRNTGILKLGALALLVGSCSAPKERFYSRYFIKNPLYADTEQIQQANANFKTIAVLPATFIVNTRYPSDEKVGLQTDLVKGHPEKWMHLYYNLFSKHADELYVTVQPPDTTLALLSRAGVARDSLNYISRQRLLNMLTVDALLVQDFEINIYTTKGQDVASTAGALLLFIAGSAGGGAGDGDTTPSHKYCVQFIKVYGKGIETPIWSLYGPTVYDVKYAPGLPEKTSLDYYRHMKFPFLKEYRLRKVRPKKSR</sequence>
<organism evidence="1 2">
    <name type="scientific">Pontibacter mangrovi</name>
    <dbReference type="NCBI Taxonomy" id="2589816"/>
    <lineage>
        <taxon>Bacteria</taxon>
        <taxon>Pseudomonadati</taxon>
        <taxon>Bacteroidota</taxon>
        <taxon>Cytophagia</taxon>
        <taxon>Cytophagales</taxon>
        <taxon>Hymenobacteraceae</taxon>
        <taxon>Pontibacter</taxon>
    </lineage>
</organism>
<reference evidence="1 2" key="1">
    <citation type="submission" date="2019-06" db="EMBL/GenBank/DDBJ databases">
        <title>A novel bacterium of genus Pontibacter, isolated from marine sediment.</title>
        <authorList>
            <person name="Huang H."/>
            <person name="Mo K."/>
            <person name="Hu Y."/>
        </authorList>
    </citation>
    <scope>NUCLEOTIDE SEQUENCE [LARGE SCALE GENOMIC DNA]</scope>
    <source>
        <strain evidence="1 2">HB172049</strain>
    </source>
</reference>
<comment type="caution">
    <text evidence="1">The sequence shown here is derived from an EMBL/GenBank/DDBJ whole genome shotgun (WGS) entry which is preliminary data.</text>
</comment>
<proteinExistence type="predicted"/>
<dbReference type="RefSeq" id="WP_140622208.1">
    <property type="nucleotide sequence ID" value="NZ_VFRQ01000007.1"/>
</dbReference>
<dbReference type="PROSITE" id="PS51257">
    <property type="entry name" value="PROKAR_LIPOPROTEIN"/>
    <property type="match status" value="1"/>
</dbReference>
<name>A0A501W3C6_9BACT</name>
<evidence type="ECO:0000313" key="2">
    <source>
        <dbReference type="Proteomes" id="UP000316727"/>
    </source>
</evidence>
<dbReference type="AlphaFoldDB" id="A0A501W3C6"/>
<dbReference type="EMBL" id="VFRQ01000007">
    <property type="protein sequence ID" value="TPE43262.1"/>
    <property type="molecule type" value="Genomic_DNA"/>
</dbReference>
<dbReference type="Proteomes" id="UP000316727">
    <property type="component" value="Unassembled WGS sequence"/>
</dbReference>
<evidence type="ECO:0008006" key="3">
    <source>
        <dbReference type="Google" id="ProtNLM"/>
    </source>
</evidence>
<dbReference type="OrthoDB" id="669636at2"/>
<gene>
    <name evidence="1" type="ORF">FJM65_14215</name>
</gene>
<protein>
    <recommendedName>
        <fullName evidence="3">Lipoprotein</fullName>
    </recommendedName>
</protein>
<keyword evidence="2" id="KW-1185">Reference proteome</keyword>